<sequence length="48" mass="5130">MKKKWLLIIGLILTLAIASLAGCSPGNQEVNFSSQQEGIWVTGQGKVT</sequence>
<protein>
    <submittedName>
        <fullName evidence="1">Uncharacterized protein</fullName>
    </submittedName>
</protein>
<accession>X1U237</accession>
<organism evidence="1">
    <name type="scientific">marine sediment metagenome</name>
    <dbReference type="NCBI Taxonomy" id="412755"/>
    <lineage>
        <taxon>unclassified sequences</taxon>
        <taxon>metagenomes</taxon>
        <taxon>ecological metagenomes</taxon>
    </lineage>
</organism>
<reference evidence="1" key="1">
    <citation type="journal article" date="2014" name="Front. Microbiol.">
        <title>High frequency of phylogenetically diverse reductive dehalogenase-homologous genes in deep subseafloor sedimentary metagenomes.</title>
        <authorList>
            <person name="Kawai M."/>
            <person name="Futagami T."/>
            <person name="Toyoda A."/>
            <person name="Takaki Y."/>
            <person name="Nishi S."/>
            <person name="Hori S."/>
            <person name="Arai W."/>
            <person name="Tsubouchi T."/>
            <person name="Morono Y."/>
            <person name="Uchiyama I."/>
            <person name="Ito T."/>
            <person name="Fujiyama A."/>
            <person name="Inagaki F."/>
            <person name="Takami H."/>
        </authorList>
    </citation>
    <scope>NUCLEOTIDE SEQUENCE</scope>
    <source>
        <strain evidence="1">Expedition CK06-06</strain>
    </source>
</reference>
<comment type="caution">
    <text evidence="1">The sequence shown here is derived from an EMBL/GenBank/DDBJ whole genome shotgun (WGS) entry which is preliminary data.</text>
</comment>
<name>X1U237_9ZZZZ</name>
<dbReference type="AlphaFoldDB" id="X1U237"/>
<dbReference type="PROSITE" id="PS51257">
    <property type="entry name" value="PROKAR_LIPOPROTEIN"/>
    <property type="match status" value="1"/>
</dbReference>
<gene>
    <name evidence="1" type="ORF">S12H4_42076</name>
</gene>
<feature type="non-terminal residue" evidence="1">
    <location>
        <position position="48"/>
    </location>
</feature>
<evidence type="ECO:0000313" key="1">
    <source>
        <dbReference type="EMBL" id="GAJ11564.1"/>
    </source>
</evidence>
<proteinExistence type="predicted"/>
<dbReference type="EMBL" id="BARW01025708">
    <property type="protein sequence ID" value="GAJ11564.1"/>
    <property type="molecule type" value="Genomic_DNA"/>
</dbReference>